<dbReference type="Proteomes" id="UP000464178">
    <property type="component" value="Chromosome"/>
</dbReference>
<feature type="compositionally biased region" description="Low complexity" evidence="1">
    <location>
        <begin position="143"/>
        <end position="156"/>
    </location>
</feature>
<reference evidence="2 3" key="1">
    <citation type="submission" date="2019-05" db="EMBL/GenBank/DDBJ databases">
        <authorList>
            <consortium name="Science for Life Laboratories"/>
        </authorList>
    </citation>
    <scope>NUCLEOTIDE SEQUENCE [LARGE SCALE GENOMIC DNA]</scope>
    <source>
        <strain evidence="2">Soil9</strain>
    </source>
</reference>
<dbReference type="AlphaFoldDB" id="A0A6P2DHP7"/>
<dbReference type="RefSeq" id="WP_162672257.1">
    <property type="nucleotide sequence ID" value="NZ_LR593886.1"/>
</dbReference>
<name>A0A6P2DHP7_9BACT</name>
<evidence type="ECO:0000313" key="2">
    <source>
        <dbReference type="EMBL" id="VTS00761.1"/>
    </source>
</evidence>
<evidence type="ECO:0000313" key="3">
    <source>
        <dbReference type="Proteomes" id="UP000464178"/>
    </source>
</evidence>
<keyword evidence="3" id="KW-1185">Reference proteome</keyword>
<feature type="region of interest" description="Disordered" evidence="1">
    <location>
        <begin position="129"/>
        <end position="156"/>
    </location>
</feature>
<proteinExistence type="predicted"/>
<protein>
    <submittedName>
        <fullName evidence="2">Uncharacterized protein</fullName>
    </submittedName>
</protein>
<sequence>MLNWLKKRWVRTHRSIYRFHDGTKTRYADPLVIAREIESKCPQYADLFGLLVDDHSFAGDSGPVVDDLRRQQKEALATLVKVSREVFGVSTSPDPLMGHVLTEAASFKLLGDWLVWMSTAAEDARPFLNWPSRASPLTPPDSPTDSSADSGSIETT</sequence>
<accession>A0A6P2DHP7</accession>
<gene>
    <name evidence="2" type="ORF">SOIL9_80760</name>
</gene>
<organism evidence="2 3">
    <name type="scientific">Gemmata massiliana</name>
    <dbReference type="NCBI Taxonomy" id="1210884"/>
    <lineage>
        <taxon>Bacteria</taxon>
        <taxon>Pseudomonadati</taxon>
        <taxon>Planctomycetota</taxon>
        <taxon>Planctomycetia</taxon>
        <taxon>Gemmatales</taxon>
        <taxon>Gemmataceae</taxon>
        <taxon>Gemmata</taxon>
    </lineage>
</organism>
<dbReference type="KEGG" id="gms:SOIL9_80760"/>
<evidence type="ECO:0000256" key="1">
    <source>
        <dbReference type="SAM" id="MobiDB-lite"/>
    </source>
</evidence>
<dbReference type="EMBL" id="LR593886">
    <property type="protein sequence ID" value="VTS00761.1"/>
    <property type="molecule type" value="Genomic_DNA"/>
</dbReference>